<accession>A0ABD5NWB3</accession>
<organism evidence="1 2">
    <name type="scientific">Natribaculum luteum</name>
    <dbReference type="NCBI Taxonomy" id="1586232"/>
    <lineage>
        <taxon>Archaea</taxon>
        <taxon>Methanobacteriati</taxon>
        <taxon>Methanobacteriota</taxon>
        <taxon>Stenosarchaea group</taxon>
        <taxon>Halobacteria</taxon>
        <taxon>Halobacteriales</taxon>
        <taxon>Natrialbaceae</taxon>
        <taxon>Natribaculum</taxon>
    </lineage>
</organism>
<reference evidence="1 2" key="1">
    <citation type="journal article" date="2014" name="Int. J. Syst. Evol. Microbiol.">
        <title>Complete genome sequence of Corynebacterium casei LMG S-19264T (=DSM 44701T), isolated from a smear-ripened cheese.</title>
        <authorList>
            <consortium name="US DOE Joint Genome Institute (JGI-PGF)"/>
            <person name="Walter F."/>
            <person name="Albersmeier A."/>
            <person name="Kalinowski J."/>
            <person name="Ruckert C."/>
        </authorList>
    </citation>
    <scope>NUCLEOTIDE SEQUENCE [LARGE SCALE GENOMIC DNA]</scope>
    <source>
        <strain evidence="1 2">IBRC-M 10912</strain>
    </source>
</reference>
<dbReference type="GeneID" id="71856136"/>
<protein>
    <submittedName>
        <fullName evidence="1">Uncharacterized protein</fullName>
    </submittedName>
</protein>
<dbReference type="EMBL" id="JBHSDJ010000009">
    <property type="protein sequence ID" value="MFC4246018.1"/>
    <property type="molecule type" value="Genomic_DNA"/>
</dbReference>
<dbReference type="Proteomes" id="UP001595821">
    <property type="component" value="Unassembled WGS sequence"/>
</dbReference>
<evidence type="ECO:0000313" key="1">
    <source>
        <dbReference type="EMBL" id="MFC4246018.1"/>
    </source>
</evidence>
<proteinExistence type="predicted"/>
<dbReference type="RefSeq" id="WP_246976584.1">
    <property type="nucleotide sequence ID" value="NZ_CP095398.1"/>
</dbReference>
<gene>
    <name evidence="1" type="ORF">ACFOZ7_03260</name>
</gene>
<evidence type="ECO:0000313" key="2">
    <source>
        <dbReference type="Proteomes" id="UP001595821"/>
    </source>
</evidence>
<dbReference type="AlphaFoldDB" id="A0ABD5NWB3"/>
<comment type="caution">
    <text evidence="1">The sequence shown here is derived from an EMBL/GenBank/DDBJ whole genome shotgun (WGS) entry which is preliminary data.</text>
</comment>
<name>A0ABD5NWB3_9EURY</name>
<sequence>MKYSEETLHECLKDGLEGLQRKERLWQDGGVPIDGITNITRATAKEYERVATCAALLNATQQSWLWFGKAAQFYFEQICAGRLRRDIRGRFVWEGEPRKFYHALNTAVLSRQEELITEIATAAIEVDESYLEEFAADYPDSPPQYYDMKVHAALILDDDQVTVYLDELRAAIDEHADASQYWKTIPQYYQAIVDESASAAEAAIADLYSFFADHEPDPEDPREYVLHDVCAYIVLARHRDIGVDVPLESDRLPAALLRDDAPEDDVELDVEPGDIRVNSTVGLFELEYDDDGTPVIAGRIYHPGGEPVSADDVPEREAGQVLSDDWIKAALEEANWRDHYDNELVADATAAFENGELIRKLVVVQDRVDQYTFDESMSELPVDDIELLKGAGRRS</sequence>